<reference evidence="2" key="1">
    <citation type="submission" date="2018-02" db="EMBL/GenBank/DDBJ databases">
        <title>Rhizophora mucronata_Transcriptome.</title>
        <authorList>
            <person name="Meera S.P."/>
            <person name="Sreeshan A."/>
            <person name="Augustine A."/>
        </authorList>
    </citation>
    <scope>NUCLEOTIDE SEQUENCE</scope>
    <source>
        <tissue evidence="2">Leaf</tissue>
    </source>
</reference>
<proteinExistence type="predicted"/>
<keyword evidence="1" id="KW-0732">Signal</keyword>
<protein>
    <submittedName>
        <fullName evidence="2">Uncharacterized protein</fullName>
    </submittedName>
</protein>
<feature type="signal peptide" evidence="1">
    <location>
        <begin position="1"/>
        <end position="20"/>
    </location>
</feature>
<organism evidence="2">
    <name type="scientific">Rhizophora mucronata</name>
    <name type="common">Asiatic mangrove</name>
    <dbReference type="NCBI Taxonomy" id="61149"/>
    <lineage>
        <taxon>Eukaryota</taxon>
        <taxon>Viridiplantae</taxon>
        <taxon>Streptophyta</taxon>
        <taxon>Embryophyta</taxon>
        <taxon>Tracheophyta</taxon>
        <taxon>Spermatophyta</taxon>
        <taxon>Magnoliopsida</taxon>
        <taxon>eudicotyledons</taxon>
        <taxon>Gunneridae</taxon>
        <taxon>Pentapetalae</taxon>
        <taxon>rosids</taxon>
        <taxon>fabids</taxon>
        <taxon>Malpighiales</taxon>
        <taxon>Rhizophoraceae</taxon>
        <taxon>Rhizophora</taxon>
    </lineage>
</organism>
<sequence>MTSTFCQLFVFARQLAIHLAICSQTVEEDVWMIMHGQFLAFMLLNCTQ</sequence>
<dbReference type="AlphaFoldDB" id="A0A2P2LIC9"/>
<feature type="chain" id="PRO_5015150793" evidence="1">
    <location>
        <begin position="21"/>
        <end position="48"/>
    </location>
</feature>
<dbReference type="EMBL" id="GGEC01037251">
    <property type="protein sequence ID" value="MBX17735.1"/>
    <property type="molecule type" value="Transcribed_RNA"/>
</dbReference>
<evidence type="ECO:0000313" key="2">
    <source>
        <dbReference type="EMBL" id="MBX17735.1"/>
    </source>
</evidence>
<evidence type="ECO:0000256" key="1">
    <source>
        <dbReference type="SAM" id="SignalP"/>
    </source>
</evidence>
<accession>A0A2P2LIC9</accession>
<name>A0A2P2LIC9_RHIMU</name>